<sequence length="63" mass="7108">MLYRDDKVNAEHASEGKQQQANDTVRQRGRGLESCVQAFRSRRRGVGISHKNLLPENTTPENG</sequence>
<feature type="region of interest" description="Disordered" evidence="1">
    <location>
        <begin position="1"/>
        <end position="63"/>
    </location>
</feature>
<name>M5R920_9BACT</name>
<dbReference type="PATRIC" id="fig|1265738.3.peg.7512"/>
<proteinExistence type="predicted"/>
<evidence type="ECO:0000313" key="3">
    <source>
        <dbReference type="Proteomes" id="UP000011991"/>
    </source>
</evidence>
<organism evidence="2 3">
    <name type="scientific">Rhodopirellula maiorica SM1</name>
    <dbReference type="NCBI Taxonomy" id="1265738"/>
    <lineage>
        <taxon>Bacteria</taxon>
        <taxon>Pseudomonadati</taxon>
        <taxon>Planctomycetota</taxon>
        <taxon>Planctomycetia</taxon>
        <taxon>Pirellulales</taxon>
        <taxon>Pirellulaceae</taxon>
        <taxon>Novipirellula</taxon>
    </lineage>
</organism>
<comment type="caution">
    <text evidence="2">The sequence shown here is derived from an EMBL/GenBank/DDBJ whole genome shotgun (WGS) entry which is preliminary data.</text>
</comment>
<dbReference type="EMBL" id="ANOG01001071">
    <property type="protein sequence ID" value="EMI15551.1"/>
    <property type="molecule type" value="Genomic_DNA"/>
</dbReference>
<accession>M5R920</accession>
<gene>
    <name evidence="2" type="ORF">RMSM_07530</name>
</gene>
<dbReference type="Proteomes" id="UP000011991">
    <property type="component" value="Unassembled WGS sequence"/>
</dbReference>
<evidence type="ECO:0000313" key="2">
    <source>
        <dbReference type="EMBL" id="EMI15551.1"/>
    </source>
</evidence>
<keyword evidence="3" id="KW-1185">Reference proteome</keyword>
<feature type="compositionally biased region" description="Basic and acidic residues" evidence="1">
    <location>
        <begin position="1"/>
        <end position="15"/>
    </location>
</feature>
<reference evidence="2 3" key="1">
    <citation type="journal article" date="2013" name="Mar. Genomics">
        <title>Expression of sulfatases in Rhodopirellula baltica and the diversity of sulfatases in the genus Rhodopirellula.</title>
        <authorList>
            <person name="Wegner C.E."/>
            <person name="Richter-Heitmann T."/>
            <person name="Klindworth A."/>
            <person name="Klockow C."/>
            <person name="Richter M."/>
            <person name="Achstetter T."/>
            <person name="Glockner F.O."/>
            <person name="Harder J."/>
        </authorList>
    </citation>
    <scope>NUCLEOTIDE SEQUENCE [LARGE SCALE GENOMIC DNA]</scope>
    <source>
        <strain evidence="2 3">SM1</strain>
    </source>
</reference>
<evidence type="ECO:0000256" key="1">
    <source>
        <dbReference type="SAM" id="MobiDB-lite"/>
    </source>
</evidence>
<protein>
    <submittedName>
        <fullName evidence="2">Uncharacterized protein</fullName>
    </submittedName>
</protein>
<dbReference type="AlphaFoldDB" id="M5R920"/>